<evidence type="ECO:0000313" key="2">
    <source>
        <dbReference type="EMBL" id="SUH07105.1"/>
    </source>
</evidence>
<dbReference type="EC" id="3.5.1.100" evidence="2"/>
<dbReference type="SUPFAM" id="SSF56317">
    <property type="entry name" value="Carbon-nitrogen hydrolase"/>
    <property type="match status" value="1"/>
</dbReference>
<dbReference type="PANTHER" id="PTHR23088:SF50">
    <property type="entry name" value="HYDROLASE YHCX"/>
    <property type="match status" value="1"/>
</dbReference>
<dbReference type="AlphaFoldDB" id="A0A379VKM9"/>
<dbReference type="PROSITE" id="PS50263">
    <property type="entry name" value="CN_HYDROLASE"/>
    <property type="match status" value="1"/>
</dbReference>
<feature type="domain" description="CN hydrolase" evidence="1">
    <location>
        <begin position="5"/>
        <end position="267"/>
    </location>
</feature>
<keyword evidence="2" id="KW-0378">Hydrolase</keyword>
<dbReference type="EMBL" id="UGXR01000001">
    <property type="protein sequence ID" value="SUH07105.1"/>
    <property type="molecule type" value="Genomic_DNA"/>
</dbReference>
<dbReference type="Pfam" id="PF00795">
    <property type="entry name" value="CN_hydrolase"/>
    <property type="match status" value="1"/>
</dbReference>
<protein>
    <submittedName>
        <fullName evidence="2">Amidohydrolase</fullName>
        <ecNumber evidence="2">3.5.1.100</ecNumber>
    </submittedName>
</protein>
<evidence type="ECO:0000259" key="1">
    <source>
        <dbReference type="PROSITE" id="PS50263"/>
    </source>
</evidence>
<sequence>MSRNFTVSACQYIVTEINTFEDFITKVRILLNKSQGADVVIFPELFTIELFTLLKKWQERPISHLTLIDQFTDAYKQLFQQEAKERGQFIIAGSHLEQTGADRYENVAHIWGPDGEHYAHSKTHIFPAERGWYTQEGDKMAVFQLPFAKVGFNICYEAEIPECAATLAEQGAELILTPSATFTEQGFWRVRHCCHARCIENQIYLVHCCLGGNPGGPLPGCWARSSILSPVMSCGKIHKVLSQRRTSIKRMSFQEKLTSMFYMKIDLGGQQQRSRTDAEKQAYIISGHHTLNNRMCPFYVLAGGRYGIFKIT</sequence>
<evidence type="ECO:0000313" key="3">
    <source>
        <dbReference type="Proteomes" id="UP000254346"/>
    </source>
</evidence>
<dbReference type="InterPro" id="IPR036526">
    <property type="entry name" value="C-N_Hydrolase_sf"/>
</dbReference>
<dbReference type="GO" id="GO:0016787">
    <property type="term" value="F:hydrolase activity"/>
    <property type="evidence" value="ECO:0007669"/>
    <property type="project" value="UniProtKB-KW"/>
</dbReference>
<accession>A0A379VKM9</accession>
<dbReference type="PANTHER" id="PTHR23088">
    <property type="entry name" value="NITRILASE-RELATED"/>
    <property type="match status" value="1"/>
</dbReference>
<dbReference type="Proteomes" id="UP000254346">
    <property type="component" value="Unassembled WGS sequence"/>
</dbReference>
<organism evidence="2 3">
    <name type="scientific">Salmonella enterica I</name>
    <dbReference type="NCBI Taxonomy" id="59201"/>
    <lineage>
        <taxon>Bacteria</taxon>
        <taxon>Pseudomonadati</taxon>
        <taxon>Pseudomonadota</taxon>
        <taxon>Gammaproteobacteria</taxon>
        <taxon>Enterobacterales</taxon>
        <taxon>Enterobacteriaceae</taxon>
        <taxon>Salmonella</taxon>
    </lineage>
</organism>
<proteinExistence type="predicted"/>
<reference evidence="2 3" key="1">
    <citation type="submission" date="2018-06" db="EMBL/GenBank/DDBJ databases">
        <authorList>
            <consortium name="Pathogen Informatics"/>
            <person name="Doyle S."/>
        </authorList>
    </citation>
    <scope>NUCLEOTIDE SEQUENCE [LARGE SCALE GENOMIC DNA]</scope>
    <source>
        <strain evidence="2 3">NCTC8256</strain>
    </source>
</reference>
<gene>
    <name evidence="2" type="primary">ramA_1</name>
    <name evidence="2" type="ORF">NCTC8256_00982</name>
</gene>
<name>A0A379VKM9_SALET</name>
<dbReference type="Gene3D" id="3.60.110.10">
    <property type="entry name" value="Carbon-nitrogen hydrolase"/>
    <property type="match status" value="1"/>
</dbReference>
<dbReference type="InterPro" id="IPR003010">
    <property type="entry name" value="C-N_Hydrolase"/>
</dbReference>